<dbReference type="EMBL" id="MN740989">
    <property type="protein sequence ID" value="QHU21222.1"/>
    <property type="molecule type" value="Genomic_DNA"/>
</dbReference>
<dbReference type="AlphaFoldDB" id="A0A6C0KTC0"/>
<reference evidence="1" key="1">
    <citation type="journal article" date="2020" name="Nature">
        <title>Giant virus diversity and host interactions through global metagenomics.</title>
        <authorList>
            <person name="Schulz F."/>
            <person name="Roux S."/>
            <person name="Paez-Espino D."/>
            <person name="Jungbluth S."/>
            <person name="Walsh D.A."/>
            <person name="Denef V.J."/>
            <person name="McMahon K.D."/>
            <person name="Konstantinidis K.T."/>
            <person name="Eloe-Fadrosh E.A."/>
            <person name="Kyrpides N.C."/>
            <person name="Woyke T."/>
        </authorList>
    </citation>
    <scope>NUCLEOTIDE SEQUENCE</scope>
    <source>
        <strain evidence="1">GVMAG-S-3300013094-109</strain>
    </source>
</reference>
<sequence length="429" mass="50621">MIPENRLFDNFNPNTLYNFIETKNDSKRIDDSDSDENNDFISNFDEEYRDLQEKMEEILGMTNKFNSFDEIVDYENNTQQISYSYNTDILITDLKKYLDTHELPRKFHLCPYQINNSGLRPFLQFFLRKHHESHKTESDKLTFITFENLDTFDSVVNKCFKVLEVIFLSYMKVSYYKYKGFLEKDNEIYLFYDCTNSKVGTHRLESHCDLWLVLMDEIINSRNVCNFQINSIVTDLFLQNPELIYLTDSNKNNYELPVAAYTGRQDSQINFVTVFGAGTTTDDFEALVGPYYYFTDYDNALNMFTYEPKKKNGIIRFALFMGNMKVPLNSSNDMPDLSEKTQKLLLKDVTATTREYKTVRSLLKVSDRDGKWSEDYDSIYIGKIQLDDCIENKYGPYWVTKLYEQQTPLTYHIIKNKISTSEKICSEKL</sequence>
<name>A0A6C0KTC0_9ZZZZ</name>
<proteinExistence type="predicted"/>
<organism evidence="1">
    <name type="scientific">viral metagenome</name>
    <dbReference type="NCBI Taxonomy" id="1070528"/>
    <lineage>
        <taxon>unclassified sequences</taxon>
        <taxon>metagenomes</taxon>
        <taxon>organismal metagenomes</taxon>
    </lineage>
</organism>
<accession>A0A6C0KTC0</accession>
<evidence type="ECO:0000313" key="1">
    <source>
        <dbReference type="EMBL" id="QHU21222.1"/>
    </source>
</evidence>
<protein>
    <submittedName>
        <fullName evidence="1">Uncharacterized protein</fullName>
    </submittedName>
</protein>